<proteinExistence type="predicted"/>
<dbReference type="STRING" id="1090615.SAMN04515671_0095"/>
<accession>A0A1H0HJ76</accession>
<dbReference type="EMBL" id="LT629710">
    <property type="protein sequence ID" value="SDO19255.1"/>
    <property type="molecule type" value="Genomic_DNA"/>
</dbReference>
<name>A0A1H0HJ76_9ACTN</name>
<organism evidence="2 3">
    <name type="scientific">Nakamurella panacisegetis</name>
    <dbReference type="NCBI Taxonomy" id="1090615"/>
    <lineage>
        <taxon>Bacteria</taxon>
        <taxon>Bacillati</taxon>
        <taxon>Actinomycetota</taxon>
        <taxon>Actinomycetes</taxon>
        <taxon>Nakamurellales</taxon>
        <taxon>Nakamurellaceae</taxon>
        <taxon>Nakamurella</taxon>
    </lineage>
</organism>
<dbReference type="OrthoDB" id="5196354at2"/>
<reference evidence="2 3" key="1">
    <citation type="submission" date="2016-10" db="EMBL/GenBank/DDBJ databases">
        <authorList>
            <person name="de Groot N.N."/>
        </authorList>
    </citation>
    <scope>NUCLEOTIDE SEQUENCE [LARGE SCALE GENOMIC DNA]</scope>
    <source>
        <strain evidence="3">P4-7,KCTC 19426,CECT 7604</strain>
    </source>
</reference>
<gene>
    <name evidence="2" type="ORF">SAMN04515671_0095</name>
</gene>
<evidence type="ECO:0000313" key="2">
    <source>
        <dbReference type="EMBL" id="SDO19255.1"/>
    </source>
</evidence>
<evidence type="ECO:0000313" key="3">
    <source>
        <dbReference type="Proteomes" id="UP000198741"/>
    </source>
</evidence>
<feature type="domain" description="TadE-like" evidence="1">
    <location>
        <begin position="4"/>
        <end position="34"/>
    </location>
</feature>
<dbReference type="Proteomes" id="UP000198741">
    <property type="component" value="Chromosome I"/>
</dbReference>
<keyword evidence="3" id="KW-1185">Reference proteome</keyword>
<dbReference type="Pfam" id="PF07811">
    <property type="entry name" value="TadE"/>
    <property type="match status" value="1"/>
</dbReference>
<dbReference type="AlphaFoldDB" id="A0A1H0HJ76"/>
<dbReference type="InterPro" id="IPR012495">
    <property type="entry name" value="TadE-like_dom"/>
</dbReference>
<evidence type="ECO:0000259" key="1">
    <source>
        <dbReference type="Pfam" id="PF07811"/>
    </source>
</evidence>
<sequence length="111" mass="11481">MSVLLVILFLSLVSVGLWAYSRTLLTSAAADTARYIANADVPASAAADRAAELLQGGVAGSTRDSLRCSSSSDGLLVQVTCTMRSPGIVGLLDGVMPDITVTGHSVKEQDR</sequence>
<protein>
    <recommendedName>
        <fullName evidence="1">TadE-like domain-containing protein</fullName>
    </recommendedName>
</protein>